<feature type="chain" id="PRO_5045849529" evidence="1">
    <location>
        <begin position="26"/>
        <end position="1033"/>
    </location>
</feature>
<evidence type="ECO:0000313" key="4">
    <source>
        <dbReference type="Proteomes" id="UP001596001"/>
    </source>
</evidence>
<feature type="domain" description="Filamentous haemagglutinin FhaB/tRNA nuclease CdiA-like TPS" evidence="2">
    <location>
        <begin position="36"/>
        <end position="146"/>
    </location>
</feature>
<keyword evidence="1" id="KW-0732">Signal</keyword>
<organism evidence="3 4">
    <name type="scientific">Giesbergeria sinuosa</name>
    <dbReference type="NCBI Taxonomy" id="80883"/>
    <lineage>
        <taxon>Bacteria</taxon>
        <taxon>Pseudomonadati</taxon>
        <taxon>Pseudomonadota</taxon>
        <taxon>Betaproteobacteria</taxon>
        <taxon>Burkholderiales</taxon>
        <taxon>Comamonadaceae</taxon>
        <taxon>Giesbergeria</taxon>
    </lineage>
</organism>
<accession>A0ABV9Q9Y3</accession>
<dbReference type="Gene3D" id="2.160.20.10">
    <property type="entry name" value="Single-stranded right-handed beta-helix, Pectin lyase-like"/>
    <property type="match status" value="3"/>
</dbReference>
<keyword evidence="4" id="KW-1185">Reference proteome</keyword>
<sequence>MHWQPPLTVLLWAALLACTGLDATAQIRTDASLGQTPQTLQGPAYVLPELLGKRVGHNLFHSFGQFNIGSDESATFLTHSDGIRNVISRVTGGSMSQIHGTLALRAHSGTPAFYFLNPAGIVFGHGATVDVPGALHISTADGLRFPEGVWLAHTAGSTSVFSSADPVDFGFLGPGRGPVHIGQGTMLHPATGQPLSVVGNDITLDGSLLSSSEGGAIRVSAAGKLSVLRGSKIISYTSSPAQAGDTTIEAAALSIDGPDPGTVTGITSLAVTGIPDLAGLSQFIDRMDTDRYITAITDISGLSGYSATGNTGHVRVHVAGPLQLRHGAIASSTFTAGDTGSVQIDAGSLSMDQLSTILSDSFPGSTGRAGSVQVQVHDTMTVSNNSMVSSNTQGTGSGGDVRLHVGERLALRNGGFISSVTLGSGHAGTVQVEAGSLSMEGGNAKSFISSDTSDGSGNAGTVQVQVRGAMTVSDGSMVSSNTQGAGRGGDVHLHVEEQLALRNGGLISSVTLGSGKAGTVQVQAGSLSMEQGSAILSDSWLGSTGPAGSVQVQVGGAMAVSDGSMVSSNTQGTGNGGDVQLDIRDQLTVSNGGFVGSATLGAGHAGTVQIKAGSLSVDGAHAAAAMIYSGTGPGSTGQAGSVQVQVRDTMTIHNGGVISTTTLGDGAAGDVRVAAGNLRIAGGDDQFAVISSDTVSGSGHAGTVQVAVAGALELLGGGVISSSTATAGAAGAVAVSATEIRMDGVDSRILGIAKAHSSGQTGTLDLQAHQHLTLTNGSSISIRNDATVVNPTQIVPSALHIRAPVVQLTDSQITAAASGNVDASNLSVSFKDRLQLDNSQITTSASLGNGGAIQLLGGQRLGLHNSQITTSVLGALGNGGDIAVRSQALALHTGAIQANTAARHASGGRVQVDVQTLLPSAGALWLGGNTPYALVPGLFGFNVIQAAAPTGINGHVNITVPALDLSSALQGLGAPLLDSARLGHNPCDTRNGSTLAVAGRGHYPVAHYGWLGLLPTAAWAEPDRVKADPCPRP</sequence>
<dbReference type="SMART" id="SM00912">
    <property type="entry name" value="Haemagg_act"/>
    <property type="match status" value="1"/>
</dbReference>
<evidence type="ECO:0000259" key="2">
    <source>
        <dbReference type="SMART" id="SM00912"/>
    </source>
</evidence>
<gene>
    <name evidence="3" type="ORF">ACFO6X_02560</name>
</gene>
<dbReference type="InterPro" id="IPR008638">
    <property type="entry name" value="FhaB/CdiA-like_TPS"/>
</dbReference>
<dbReference type="RefSeq" id="WP_382429727.1">
    <property type="nucleotide sequence ID" value="NZ_JBHSHJ010000001.1"/>
</dbReference>
<name>A0ABV9Q9Y3_9BURK</name>
<dbReference type="EMBL" id="JBHSHJ010000001">
    <property type="protein sequence ID" value="MFC4787878.1"/>
    <property type="molecule type" value="Genomic_DNA"/>
</dbReference>
<evidence type="ECO:0000256" key="1">
    <source>
        <dbReference type="SAM" id="SignalP"/>
    </source>
</evidence>
<comment type="caution">
    <text evidence="3">The sequence shown here is derived from an EMBL/GenBank/DDBJ whole genome shotgun (WGS) entry which is preliminary data.</text>
</comment>
<dbReference type="SUPFAM" id="SSF51126">
    <property type="entry name" value="Pectin lyase-like"/>
    <property type="match status" value="1"/>
</dbReference>
<protein>
    <submittedName>
        <fullName evidence="3">Filamentous hemagglutinin N-terminal domain-containing protein</fullName>
    </submittedName>
</protein>
<dbReference type="Pfam" id="PF05860">
    <property type="entry name" value="TPS"/>
    <property type="match status" value="1"/>
</dbReference>
<dbReference type="InterPro" id="IPR011050">
    <property type="entry name" value="Pectin_lyase_fold/virulence"/>
</dbReference>
<dbReference type="NCBIfam" id="TIGR01901">
    <property type="entry name" value="adhes_NPXG"/>
    <property type="match status" value="1"/>
</dbReference>
<feature type="signal peptide" evidence="1">
    <location>
        <begin position="1"/>
        <end position="25"/>
    </location>
</feature>
<dbReference type="Proteomes" id="UP001596001">
    <property type="component" value="Unassembled WGS sequence"/>
</dbReference>
<proteinExistence type="predicted"/>
<dbReference type="InterPro" id="IPR012334">
    <property type="entry name" value="Pectin_lyas_fold"/>
</dbReference>
<reference evidence="4" key="1">
    <citation type="journal article" date="2019" name="Int. J. Syst. Evol. Microbiol.">
        <title>The Global Catalogue of Microorganisms (GCM) 10K type strain sequencing project: providing services to taxonomists for standard genome sequencing and annotation.</title>
        <authorList>
            <consortium name="The Broad Institute Genomics Platform"/>
            <consortium name="The Broad Institute Genome Sequencing Center for Infectious Disease"/>
            <person name="Wu L."/>
            <person name="Ma J."/>
        </authorList>
    </citation>
    <scope>NUCLEOTIDE SEQUENCE [LARGE SCALE GENOMIC DNA]</scope>
    <source>
        <strain evidence="4">CCUG 49452</strain>
    </source>
</reference>
<evidence type="ECO:0000313" key="3">
    <source>
        <dbReference type="EMBL" id="MFC4787878.1"/>
    </source>
</evidence>